<reference evidence="4 5" key="1">
    <citation type="submission" date="2020-08" db="EMBL/GenBank/DDBJ databases">
        <title>Genomic Encyclopedia of Type Strains, Phase IV (KMG-IV): sequencing the most valuable type-strain genomes for metagenomic binning, comparative biology and taxonomic classification.</title>
        <authorList>
            <person name="Goeker M."/>
        </authorList>
    </citation>
    <scope>NUCLEOTIDE SEQUENCE [LARGE SCALE GENOMIC DNA]</scope>
    <source>
        <strain evidence="4 5">DSM 105137</strain>
    </source>
</reference>
<sequence>MYQIFPLTIVSALFFTGCSTTATPGQSVAEQNSQRQLLWSDEFNGNQLDTTNWNILLGDGCPNLCGWGNNERQIYTADNHRLEDGNLIITVRKEGDTYTSTRLSTKDKHAFKYGRIEARANLPVGEGLWPAFWMLGQNIDEVGWPLAGEIDILEYVGRAPGEIFTTLHTAANHGGNATTRTFPIPNIEEGYHVFAVEWTADWMTFHVDDQLVHTFDPAERTEEVWPFDQPFFILLNVAIGGNFGGPEVDDSVFPQEYLVDYVRVYAPE</sequence>
<evidence type="ECO:0000259" key="3">
    <source>
        <dbReference type="PROSITE" id="PS51762"/>
    </source>
</evidence>
<dbReference type="PANTHER" id="PTHR10963">
    <property type="entry name" value="GLYCOSYL HYDROLASE-RELATED"/>
    <property type="match status" value="1"/>
</dbReference>
<keyword evidence="5" id="KW-1185">Reference proteome</keyword>
<proteinExistence type="inferred from homology"/>
<evidence type="ECO:0000313" key="5">
    <source>
        <dbReference type="Proteomes" id="UP000576209"/>
    </source>
</evidence>
<dbReference type="Pfam" id="PF00722">
    <property type="entry name" value="Glyco_hydro_16"/>
    <property type="match status" value="1"/>
</dbReference>
<protein>
    <submittedName>
        <fullName evidence="4">Beta-glucanase (GH16 family)</fullName>
    </submittedName>
</protein>
<feature type="domain" description="GH16" evidence="3">
    <location>
        <begin position="16"/>
        <end position="268"/>
    </location>
</feature>
<dbReference type="PANTHER" id="PTHR10963:SF55">
    <property type="entry name" value="GLYCOSIDE HYDROLASE FAMILY 16 PROTEIN"/>
    <property type="match status" value="1"/>
</dbReference>
<dbReference type="Proteomes" id="UP000576209">
    <property type="component" value="Unassembled WGS sequence"/>
</dbReference>
<dbReference type="Gene3D" id="2.60.120.200">
    <property type="match status" value="1"/>
</dbReference>
<evidence type="ECO:0000313" key="4">
    <source>
        <dbReference type="EMBL" id="MBB4080510.1"/>
    </source>
</evidence>
<dbReference type="GO" id="GO:0004553">
    <property type="term" value="F:hydrolase activity, hydrolyzing O-glycosyl compounds"/>
    <property type="evidence" value="ECO:0007669"/>
    <property type="project" value="InterPro"/>
</dbReference>
<comment type="caution">
    <text evidence="4">The sequence shown here is derived from an EMBL/GenBank/DDBJ whole genome shotgun (WGS) entry which is preliminary data.</text>
</comment>
<dbReference type="InterPro" id="IPR013320">
    <property type="entry name" value="ConA-like_dom_sf"/>
</dbReference>
<dbReference type="RefSeq" id="WP_183496746.1">
    <property type="nucleotide sequence ID" value="NZ_JACIFF010000008.1"/>
</dbReference>
<dbReference type="PROSITE" id="PS51762">
    <property type="entry name" value="GH16_2"/>
    <property type="match status" value="1"/>
</dbReference>
<dbReference type="SUPFAM" id="SSF49899">
    <property type="entry name" value="Concanavalin A-like lectins/glucanases"/>
    <property type="match status" value="1"/>
</dbReference>
<dbReference type="CDD" id="cd08023">
    <property type="entry name" value="GH16_laminarinase_like"/>
    <property type="match status" value="1"/>
</dbReference>
<feature type="chain" id="PRO_5032745205" evidence="2">
    <location>
        <begin position="23"/>
        <end position="268"/>
    </location>
</feature>
<dbReference type="EMBL" id="JACIFF010000008">
    <property type="protein sequence ID" value="MBB4080510.1"/>
    <property type="molecule type" value="Genomic_DNA"/>
</dbReference>
<name>A0A840E625_9BACT</name>
<gene>
    <name evidence="4" type="ORF">GGR28_003144</name>
</gene>
<dbReference type="AlphaFoldDB" id="A0A840E625"/>
<keyword evidence="2" id="KW-0732">Signal</keyword>
<organism evidence="4 5">
    <name type="scientific">Neolewinella aquimaris</name>
    <dbReference type="NCBI Taxonomy" id="1835722"/>
    <lineage>
        <taxon>Bacteria</taxon>
        <taxon>Pseudomonadati</taxon>
        <taxon>Bacteroidota</taxon>
        <taxon>Saprospiria</taxon>
        <taxon>Saprospirales</taxon>
        <taxon>Lewinellaceae</taxon>
        <taxon>Neolewinella</taxon>
    </lineage>
</organism>
<dbReference type="InterPro" id="IPR000757">
    <property type="entry name" value="Beta-glucanase-like"/>
</dbReference>
<dbReference type="GO" id="GO:0005975">
    <property type="term" value="P:carbohydrate metabolic process"/>
    <property type="evidence" value="ECO:0007669"/>
    <property type="project" value="InterPro"/>
</dbReference>
<evidence type="ECO:0000256" key="2">
    <source>
        <dbReference type="SAM" id="SignalP"/>
    </source>
</evidence>
<evidence type="ECO:0000256" key="1">
    <source>
        <dbReference type="ARBA" id="ARBA00006865"/>
    </source>
</evidence>
<accession>A0A840E625</accession>
<dbReference type="InterPro" id="IPR050546">
    <property type="entry name" value="Glycosyl_Hydrlase_16"/>
</dbReference>
<comment type="similarity">
    <text evidence="1">Belongs to the glycosyl hydrolase 16 family.</text>
</comment>
<feature type="signal peptide" evidence="2">
    <location>
        <begin position="1"/>
        <end position="22"/>
    </location>
</feature>